<dbReference type="GO" id="GO:0005829">
    <property type="term" value="C:cytosol"/>
    <property type="evidence" value="ECO:0007669"/>
    <property type="project" value="TreeGrafter"/>
</dbReference>
<sequence>MTLSTHLDADFIEEEIAGRDGGSRQDVVNKFTKMNHANQSKRSRQRKKEHPGSKVVERLAGIAKKYRIPEQDMDPELAYELVHDELALDGTTTLNLASFVNVHLDEWAQKLIDENLTKNLADNDEYPMMIELQNRCVSMLADLWHAPIDASKSDSGSRTRAIGTPCTGSSEAIMLGGLAMKKNWQQRRRREGKSTEHPNILMASCCQVALEKFARYFDVEARIVPVSKTDYLINYDEIKPRLDENTIGMFVILGSTYTGGFESVARVSEILDSFQKDTTIDIPIHVDGASGGILAAIAYPELKWDFRLNRVKSINTSGHKFGLTAVGLGWVIFRTKEWLPESLKFQLQYLGGLEESFSLNFSRPGCQVIQQYYNFLRLGRAGYREIFDNCLISARILSLFLEETGYFRCVSNVHLPRGVSSSIQSSTSCSAASSFGSLDLENHEKFNPALPVVSFQFSAEFSRKYPEIPQSTVSKMLRNKKWIVPNYPLPKTSIPLPGESPNAEIPAQTGKIANNEILRVVVKYDLRNQLLDKLMHDIVDVVEVLVGSVEAMRANVSEYKTHTEGAQQQIGEKMVYDMLLSLAKDADPRLLKQKKEITESHDKHGHISFRGTC</sequence>
<feature type="compositionally biased region" description="Basic residues" evidence="9">
    <location>
        <begin position="39"/>
        <end position="49"/>
    </location>
</feature>
<proteinExistence type="inferred from homology"/>
<evidence type="ECO:0000313" key="11">
    <source>
        <dbReference type="Proteomes" id="UP000663131"/>
    </source>
</evidence>
<dbReference type="PANTHER" id="PTHR43321:SF3">
    <property type="entry name" value="GLUTAMATE DECARBOXYLASE"/>
    <property type="match status" value="1"/>
</dbReference>
<comment type="cofactor">
    <cofactor evidence="1 7 8">
        <name>pyridoxal 5'-phosphate</name>
        <dbReference type="ChEBI" id="CHEBI:597326"/>
    </cofactor>
</comment>
<name>A0A871R7X3_DEKBR</name>
<evidence type="ECO:0000256" key="6">
    <source>
        <dbReference type="ARBA" id="ARBA00048868"/>
    </source>
</evidence>
<keyword evidence="4 7" id="KW-0663">Pyridoxal phosphate</keyword>
<dbReference type="Gene3D" id="3.40.640.10">
    <property type="entry name" value="Type I PLP-dependent aspartate aminotransferase-like (Major domain)"/>
    <property type="match status" value="1"/>
</dbReference>
<dbReference type="Gene3D" id="3.90.1150.160">
    <property type="match status" value="1"/>
</dbReference>
<evidence type="ECO:0000256" key="3">
    <source>
        <dbReference type="ARBA" id="ARBA00012421"/>
    </source>
</evidence>
<evidence type="ECO:0000256" key="7">
    <source>
        <dbReference type="PIRSR" id="PIRSR602129-50"/>
    </source>
</evidence>
<dbReference type="EMBL" id="CP063130">
    <property type="protein sequence ID" value="QOU18220.1"/>
    <property type="molecule type" value="Genomic_DNA"/>
</dbReference>
<keyword evidence="5 8" id="KW-0456">Lyase</keyword>
<dbReference type="KEGG" id="bbrx:BRETT_005282"/>
<dbReference type="GO" id="GO:0030170">
    <property type="term" value="F:pyridoxal phosphate binding"/>
    <property type="evidence" value="ECO:0007669"/>
    <property type="project" value="InterPro"/>
</dbReference>
<evidence type="ECO:0000313" key="10">
    <source>
        <dbReference type="EMBL" id="QOU18220.1"/>
    </source>
</evidence>
<evidence type="ECO:0000256" key="1">
    <source>
        <dbReference type="ARBA" id="ARBA00001933"/>
    </source>
</evidence>
<dbReference type="NCBIfam" id="TIGR01788">
    <property type="entry name" value="Glu-decarb-GAD"/>
    <property type="match status" value="1"/>
</dbReference>
<dbReference type="EC" id="4.1.1.15" evidence="3 8"/>
<dbReference type="InterPro" id="IPR015421">
    <property type="entry name" value="PyrdxlP-dep_Trfase_major"/>
</dbReference>
<keyword evidence="8" id="KW-0210">Decarboxylase</keyword>
<accession>A0A871R7X3</accession>
<comment type="catalytic activity">
    <reaction evidence="6 8">
        <text>L-glutamate + H(+) = 4-aminobutanoate + CO2</text>
        <dbReference type="Rhea" id="RHEA:17785"/>
        <dbReference type="ChEBI" id="CHEBI:15378"/>
        <dbReference type="ChEBI" id="CHEBI:16526"/>
        <dbReference type="ChEBI" id="CHEBI:29985"/>
        <dbReference type="ChEBI" id="CHEBI:59888"/>
        <dbReference type="EC" id="4.1.1.15"/>
    </reaction>
</comment>
<dbReference type="InterPro" id="IPR015424">
    <property type="entry name" value="PyrdxlP-dep_Trfase"/>
</dbReference>
<dbReference type="PANTHER" id="PTHR43321">
    <property type="entry name" value="GLUTAMATE DECARBOXYLASE"/>
    <property type="match status" value="1"/>
</dbReference>
<dbReference type="GO" id="GO:0006538">
    <property type="term" value="P:L-glutamate catabolic process"/>
    <property type="evidence" value="ECO:0007669"/>
    <property type="project" value="TreeGrafter"/>
</dbReference>
<comment type="similarity">
    <text evidence="2 8">Belongs to the group II decarboxylase family.</text>
</comment>
<feature type="modified residue" description="N6-(pyridoxal phosphate)lysine" evidence="7">
    <location>
        <position position="320"/>
    </location>
</feature>
<dbReference type="FunFam" id="3.40.640.10:FF:000017">
    <property type="entry name" value="Glutamate decarboxylase"/>
    <property type="match status" value="1"/>
</dbReference>
<dbReference type="InterPro" id="IPR010107">
    <property type="entry name" value="Glutamate_decarboxylase"/>
</dbReference>
<dbReference type="Gene3D" id="4.10.280.50">
    <property type="match status" value="1"/>
</dbReference>
<dbReference type="AlphaFoldDB" id="A0A871R7X3"/>
<reference evidence="10" key="2">
    <citation type="journal article" name="BMC Genomics">
        <title>New genome assemblies reveal patterns of domestication and adaptation across Brettanomyces (Dekkera) species.</title>
        <authorList>
            <person name="Roach M.J."/>
            <person name="Borneman A.R."/>
        </authorList>
    </citation>
    <scope>NUCLEOTIDE SEQUENCE</scope>
    <source>
        <strain evidence="10">UCD 2041</strain>
    </source>
</reference>
<protein>
    <recommendedName>
        <fullName evidence="3 8">Glutamate decarboxylase</fullName>
        <ecNumber evidence="3 8">4.1.1.15</ecNumber>
    </recommendedName>
</protein>
<evidence type="ECO:0000256" key="4">
    <source>
        <dbReference type="ARBA" id="ARBA00022898"/>
    </source>
</evidence>
<evidence type="ECO:0000256" key="8">
    <source>
        <dbReference type="RuleBase" id="RU361171"/>
    </source>
</evidence>
<evidence type="ECO:0000256" key="5">
    <source>
        <dbReference type="ARBA" id="ARBA00023239"/>
    </source>
</evidence>
<gene>
    <name evidence="10" type="ORF">BRETT_005282</name>
</gene>
<dbReference type="InterPro" id="IPR002129">
    <property type="entry name" value="PyrdxlP-dep_de-COase"/>
</dbReference>
<dbReference type="SUPFAM" id="SSF53383">
    <property type="entry name" value="PLP-dependent transferases"/>
    <property type="match status" value="1"/>
</dbReference>
<reference evidence="10" key="1">
    <citation type="submission" date="2020-10" db="EMBL/GenBank/DDBJ databases">
        <authorList>
            <person name="Palmer J.M."/>
        </authorList>
    </citation>
    <scope>NUCLEOTIDE SEQUENCE</scope>
    <source>
        <strain evidence="10">UCD 2041</strain>
    </source>
</reference>
<dbReference type="GeneID" id="64577205"/>
<dbReference type="RefSeq" id="XP_041134714.1">
    <property type="nucleotide sequence ID" value="XM_041283762.1"/>
</dbReference>
<dbReference type="Pfam" id="PF00282">
    <property type="entry name" value="Pyridoxal_deC"/>
    <property type="match status" value="1"/>
</dbReference>
<evidence type="ECO:0000256" key="2">
    <source>
        <dbReference type="ARBA" id="ARBA00009533"/>
    </source>
</evidence>
<dbReference type="GO" id="GO:0004351">
    <property type="term" value="F:glutamate decarboxylase activity"/>
    <property type="evidence" value="ECO:0007669"/>
    <property type="project" value="UniProtKB-EC"/>
</dbReference>
<dbReference type="OrthoDB" id="5152799at2759"/>
<organism evidence="10 11">
    <name type="scientific">Dekkera bruxellensis</name>
    <name type="common">Brettanomyces custersii</name>
    <dbReference type="NCBI Taxonomy" id="5007"/>
    <lineage>
        <taxon>Eukaryota</taxon>
        <taxon>Fungi</taxon>
        <taxon>Dikarya</taxon>
        <taxon>Ascomycota</taxon>
        <taxon>Saccharomycotina</taxon>
        <taxon>Pichiomycetes</taxon>
        <taxon>Pichiales</taxon>
        <taxon>Pichiaceae</taxon>
        <taxon>Brettanomyces</taxon>
    </lineage>
</organism>
<evidence type="ECO:0000256" key="9">
    <source>
        <dbReference type="SAM" id="MobiDB-lite"/>
    </source>
</evidence>
<dbReference type="Proteomes" id="UP000663131">
    <property type="component" value="Chromosome 2"/>
</dbReference>
<feature type="region of interest" description="Disordered" evidence="9">
    <location>
        <begin position="34"/>
        <end position="53"/>
    </location>
</feature>